<gene>
    <name evidence="2" type="ORF">Triagg1_10764</name>
</gene>
<comment type="caution">
    <text evidence="2">The sequence shown here is derived from an EMBL/GenBank/DDBJ whole genome shotgun (WGS) entry which is preliminary data.</text>
</comment>
<dbReference type="RefSeq" id="XP_062750262.1">
    <property type="nucleotide sequence ID" value="XM_062894871.1"/>
</dbReference>
<evidence type="ECO:0000313" key="3">
    <source>
        <dbReference type="Proteomes" id="UP001273209"/>
    </source>
</evidence>
<keyword evidence="3" id="KW-1185">Reference proteome</keyword>
<sequence length="98" mass="9992">MTSVISLFPPPSLPPPPALCRDLSMAALPAESSTIACGRTILLTGCPPIPTADTTVVPNPLPAAALLLCPPPLKQPVELPNAEPEPIETSSPSPLPIA</sequence>
<reference evidence="2" key="1">
    <citation type="submission" date="2023-11" db="EMBL/GenBank/DDBJ databases">
        <title>The genome sequences of three competitors of mushroom-forming fungi.</title>
        <authorList>
            <person name="Beijen E."/>
            <person name="Ohm R.A."/>
        </authorList>
    </citation>
    <scope>NUCLEOTIDE SEQUENCE</scope>
    <source>
        <strain evidence="2">CBS 100526</strain>
    </source>
</reference>
<proteinExistence type="predicted"/>
<accession>A0AAE1LZE2</accession>
<name>A0AAE1LZE2_9HYPO</name>
<evidence type="ECO:0000313" key="2">
    <source>
        <dbReference type="EMBL" id="KAK4060445.1"/>
    </source>
</evidence>
<dbReference type="Proteomes" id="UP001273209">
    <property type="component" value="Unassembled WGS sequence"/>
</dbReference>
<evidence type="ECO:0000256" key="1">
    <source>
        <dbReference type="SAM" id="MobiDB-lite"/>
    </source>
</evidence>
<dbReference type="AlphaFoldDB" id="A0AAE1LZE2"/>
<dbReference type="GeneID" id="87914776"/>
<protein>
    <submittedName>
        <fullName evidence="2">Uncharacterized protein</fullName>
    </submittedName>
</protein>
<organism evidence="2 3">
    <name type="scientific">Trichoderma aggressivum f. europaeum</name>
    <dbReference type="NCBI Taxonomy" id="173218"/>
    <lineage>
        <taxon>Eukaryota</taxon>
        <taxon>Fungi</taxon>
        <taxon>Dikarya</taxon>
        <taxon>Ascomycota</taxon>
        <taxon>Pezizomycotina</taxon>
        <taxon>Sordariomycetes</taxon>
        <taxon>Hypocreomycetidae</taxon>
        <taxon>Hypocreales</taxon>
        <taxon>Hypocreaceae</taxon>
        <taxon>Trichoderma</taxon>
    </lineage>
</organism>
<feature type="region of interest" description="Disordered" evidence="1">
    <location>
        <begin position="75"/>
        <end position="98"/>
    </location>
</feature>
<dbReference type="EMBL" id="JAWRVG010000085">
    <property type="protein sequence ID" value="KAK4060445.1"/>
    <property type="molecule type" value="Genomic_DNA"/>
</dbReference>